<dbReference type="Gene3D" id="3.30.565.10">
    <property type="entry name" value="Histidine kinase-like ATPase, C-terminal domain"/>
    <property type="match status" value="1"/>
</dbReference>
<keyword evidence="16" id="KW-1185">Reference proteome</keyword>
<keyword evidence="4" id="KW-0808">Transferase</keyword>
<evidence type="ECO:0000256" key="7">
    <source>
        <dbReference type="ARBA" id="ARBA00022777"/>
    </source>
</evidence>
<dbReference type="PANTHER" id="PTHR42878:SF7">
    <property type="entry name" value="SENSOR HISTIDINE KINASE GLRK"/>
    <property type="match status" value="1"/>
</dbReference>
<feature type="transmembrane region" description="Helical" evidence="12">
    <location>
        <begin position="38"/>
        <end position="57"/>
    </location>
</feature>
<feature type="transmembrane region" description="Helical" evidence="12">
    <location>
        <begin position="69"/>
        <end position="90"/>
    </location>
</feature>
<dbReference type="EMBL" id="JBHSZI010000001">
    <property type="protein sequence ID" value="MFC7058566.1"/>
    <property type="molecule type" value="Genomic_DNA"/>
</dbReference>
<evidence type="ECO:0000259" key="14">
    <source>
        <dbReference type="PROSITE" id="PS50113"/>
    </source>
</evidence>
<dbReference type="GO" id="GO:0005524">
    <property type="term" value="F:ATP binding"/>
    <property type="evidence" value="ECO:0007669"/>
    <property type="project" value="UniProtKB-KW"/>
</dbReference>
<feature type="transmembrane region" description="Helical" evidence="12">
    <location>
        <begin position="6"/>
        <end position="26"/>
    </location>
</feature>
<dbReference type="CDD" id="cd00130">
    <property type="entry name" value="PAS"/>
    <property type="match status" value="1"/>
</dbReference>
<dbReference type="PRINTS" id="PR00344">
    <property type="entry name" value="BCTRLSENSOR"/>
</dbReference>
<accession>A0ABD5VZH0</accession>
<dbReference type="PANTHER" id="PTHR42878">
    <property type="entry name" value="TWO-COMPONENT HISTIDINE KINASE"/>
    <property type="match status" value="1"/>
</dbReference>
<dbReference type="SUPFAM" id="SSF55785">
    <property type="entry name" value="PYP-like sensor domain (PAS domain)"/>
    <property type="match status" value="1"/>
</dbReference>
<dbReference type="InterPro" id="IPR050351">
    <property type="entry name" value="BphY/WalK/GraS-like"/>
</dbReference>
<dbReference type="Pfam" id="PF13426">
    <property type="entry name" value="PAS_9"/>
    <property type="match status" value="1"/>
</dbReference>
<evidence type="ECO:0000256" key="6">
    <source>
        <dbReference type="ARBA" id="ARBA00022741"/>
    </source>
</evidence>
<dbReference type="Pfam" id="PF16927">
    <property type="entry name" value="HisKA_7TM"/>
    <property type="match status" value="1"/>
</dbReference>
<feature type="transmembrane region" description="Helical" evidence="12">
    <location>
        <begin position="155"/>
        <end position="173"/>
    </location>
</feature>
<dbReference type="RefSeq" id="WP_267161277.1">
    <property type="nucleotide sequence ID" value="NZ_CP112972.1"/>
</dbReference>
<feature type="transmembrane region" description="Helical" evidence="12">
    <location>
        <begin position="185"/>
        <end position="205"/>
    </location>
</feature>
<evidence type="ECO:0000256" key="2">
    <source>
        <dbReference type="ARBA" id="ARBA00004141"/>
    </source>
</evidence>
<dbReference type="Pfam" id="PF02518">
    <property type="entry name" value="HATPase_c"/>
    <property type="match status" value="1"/>
</dbReference>
<dbReference type="Proteomes" id="UP001596445">
    <property type="component" value="Unassembled WGS sequence"/>
</dbReference>
<keyword evidence="6" id="KW-0547">Nucleotide-binding</keyword>
<dbReference type="SUPFAM" id="SSF55874">
    <property type="entry name" value="ATPase domain of HSP90 chaperone/DNA topoisomerase II/histidine kinase"/>
    <property type="match status" value="1"/>
</dbReference>
<name>A0ABD5VZH0_9EURY</name>
<sequence>MATASAQLVAYVPLLFVAALFSLAIATYTWRNRTEPGATPLTGLLIGMAAWAGFYGLGLLTHDLGIRLVWLRLNWMGSGFVPVFWLLFALEYSGIMAWTNRWTVGALASVPTATVVLAWTSSMHDLLWSDPLVEDLGAVTILRYENGVWQLVFNIYSYLLIAVATALLVRMVVRHRDMYTDQAAALLLGSFMPAVGYLISALGFSAPGIDLTPLTFPVTGILFAFTIFRGNLFEALAPTAAVGQEAAVEAIQDAVVVTDEDDIAIECNPAAASVLGTDDLTGQAVGEIPALSAIDLDGTERAVEVDTPNNRTLEVRATPITDVHDSVVGHALVLRDITDRKTDRQRLQVTNRLLRHNLRNDMSIIIGNAQTIERATEDPQVRSLAERIVDAGESLTASGTKVRELEELIGGESERTTVDVARLTRVIVADLRDQYPDARIEHDVPKSADIVAIEGIDAAIREALVNAVEHTDEGERVVMTVENRETDVLVRVVDDGPGVPETEREVVERDEETALSHGSGTGLWLIKWLVERSGGTLDITVDEGTTVEMRFDRAVSDGD</sequence>
<evidence type="ECO:0000256" key="3">
    <source>
        <dbReference type="ARBA" id="ARBA00012438"/>
    </source>
</evidence>
<feature type="domain" description="PAC" evidence="14">
    <location>
        <begin position="284"/>
        <end position="349"/>
    </location>
</feature>
<dbReference type="InterPro" id="IPR035965">
    <property type="entry name" value="PAS-like_dom_sf"/>
</dbReference>
<proteinExistence type="predicted"/>
<evidence type="ECO:0000256" key="1">
    <source>
        <dbReference type="ARBA" id="ARBA00000085"/>
    </source>
</evidence>
<comment type="subcellular location">
    <subcellularLocation>
        <location evidence="2">Membrane</location>
        <topology evidence="2">Multi-pass membrane protein</topology>
    </subcellularLocation>
</comment>
<evidence type="ECO:0000256" key="8">
    <source>
        <dbReference type="ARBA" id="ARBA00022840"/>
    </source>
</evidence>
<dbReference type="InterPro" id="IPR036890">
    <property type="entry name" value="HATPase_C_sf"/>
</dbReference>
<dbReference type="InterPro" id="IPR000700">
    <property type="entry name" value="PAS-assoc_C"/>
</dbReference>
<reference evidence="15 16" key="1">
    <citation type="journal article" date="2019" name="Int. J. Syst. Evol. Microbiol.">
        <title>The Global Catalogue of Microorganisms (GCM) 10K type strain sequencing project: providing services to taxonomists for standard genome sequencing and annotation.</title>
        <authorList>
            <consortium name="The Broad Institute Genomics Platform"/>
            <consortium name="The Broad Institute Genome Sequencing Center for Infectious Disease"/>
            <person name="Wu L."/>
            <person name="Ma J."/>
        </authorList>
    </citation>
    <scope>NUCLEOTIDE SEQUENCE [LARGE SCALE GENOMIC DNA]</scope>
    <source>
        <strain evidence="15 16">JCM 30072</strain>
    </source>
</reference>
<dbReference type="GO" id="GO:0000160">
    <property type="term" value="P:phosphorelay signal transduction system"/>
    <property type="evidence" value="ECO:0007669"/>
    <property type="project" value="UniProtKB-KW"/>
</dbReference>
<dbReference type="InterPro" id="IPR000014">
    <property type="entry name" value="PAS"/>
</dbReference>
<evidence type="ECO:0000256" key="4">
    <source>
        <dbReference type="ARBA" id="ARBA00022679"/>
    </source>
</evidence>
<keyword evidence="10" id="KW-0902">Two-component regulatory system</keyword>
<comment type="caution">
    <text evidence="15">The sequence shown here is derived from an EMBL/GenBank/DDBJ whole genome shotgun (WGS) entry which is preliminary data.</text>
</comment>
<evidence type="ECO:0000256" key="12">
    <source>
        <dbReference type="SAM" id="Phobius"/>
    </source>
</evidence>
<dbReference type="GO" id="GO:0004673">
    <property type="term" value="F:protein histidine kinase activity"/>
    <property type="evidence" value="ECO:0007669"/>
    <property type="project" value="UniProtKB-EC"/>
</dbReference>
<organism evidence="15 16">
    <name type="scientific">Halovenus salina</name>
    <dbReference type="NCBI Taxonomy" id="1510225"/>
    <lineage>
        <taxon>Archaea</taxon>
        <taxon>Methanobacteriati</taxon>
        <taxon>Methanobacteriota</taxon>
        <taxon>Stenosarchaea group</taxon>
        <taxon>Halobacteria</taxon>
        <taxon>Halobacteriales</taxon>
        <taxon>Haloarculaceae</taxon>
        <taxon>Halovenus</taxon>
    </lineage>
</organism>
<dbReference type="InterPro" id="IPR031621">
    <property type="entry name" value="HisKA_7TM"/>
</dbReference>
<evidence type="ECO:0000256" key="5">
    <source>
        <dbReference type="ARBA" id="ARBA00022692"/>
    </source>
</evidence>
<dbReference type="GeneID" id="76630573"/>
<dbReference type="PROSITE" id="PS50113">
    <property type="entry name" value="PAC"/>
    <property type="match status" value="1"/>
</dbReference>
<dbReference type="EC" id="2.7.13.3" evidence="3"/>
<protein>
    <recommendedName>
        <fullName evidence="3">histidine kinase</fullName>
        <ecNumber evidence="3">2.7.13.3</ecNumber>
    </recommendedName>
</protein>
<dbReference type="GO" id="GO:0016020">
    <property type="term" value="C:membrane"/>
    <property type="evidence" value="ECO:0007669"/>
    <property type="project" value="UniProtKB-SubCell"/>
</dbReference>
<dbReference type="AlphaFoldDB" id="A0ABD5VZH0"/>
<keyword evidence="11 12" id="KW-0472">Membrane</keyword>
<feature type="domain" description="Histidine kinase" evidence="13">
    <location>
        <begin position="353"/>
        <end position="555"/>
    </location>
</feature>
<keyword evidence="8" id="KW-0067">ATP-binding</keyword>
<keyword evidence="5 12" id="KW-0812">Transmembrane</keyword>
<dbReference type="PROSITE" id="PS50109">
    <property type="entry name" value="HIS_KIN"/>
    <property type="match status" value="1"/>
</dbReference>
<comment type="catalytic activity">
    <reaction evidence="1">
        <text>ATP + protein L-histidine = ADP + protein N-phospho-L-histidine.</text>
        <dbReference type="EC" id="2.7.13.3"/>
    </reaction>
</comment>
<dbReference type="SMART" id="SM00387">
    <property type="entry name" value="HATPase_c"/>
    <property type="match status" value="1"/>
</dbReference>
<evidence type="ECO:0000313" key="15">
    <source>
        <dbReference type="EMBL" id="MFC7058566.1"/>
    </source>
</evidence>
<dbReference type="InterPro" id="IPR003594">
    <property type="entry name" value="HATPase_dom"/>
</dbReference>
<evidence type="ECO:0000256" key="9">
    <source>
        <dbReference type="ARBA" id="ARBA00022989"/>
    </source>
</evidence>
<gene>
    <name evidence="15" type="ORF">ACFQQG_10725</name>
</gene>
<evidence type="ECO:0000259" key="13">
    <source>
        <dbReference type="PROSITE" id="PS50109"/>
    </source>
</evidence>
<keyword evidence="7 15" id="KW-0418">Kinase</keyword>
<evidence type="ECO:0000256" key="11">
    <source>
        <dbReference type="ARBA" id="ARBA00023136"/>
    </source>
</evidence>
<evidence type="ECO:0000313" key="16">
    <source>
        <dbReference type="Proteomes" id="UP001596445"/>
    </source>
</evidence>
<dbReference type="InterPro" id="IPR004358">
    <property type="entry name" value="Sig_transdc_His_kin-like_C"/>
</dbReference>
<evidence type="ECO:0000256" key="10">
    <source>
        <dbReference type="ARBA" id="ARBA00023012"/>
    </source>
</evidence>
<dbReference type="Gene3D" id="3.30.450.20">
    <property type="entry name" value="PAS domain"/>
    <property type="match status" value="1"/>
</dbReference>
<dbReference type="InterPro" id="IPR005467">
    <property type="entry name" value="His_kinase_dom"/>
</dbReference>
<keyword evidence="9 12" id="KW-1133">Transmembrane helix</keyword>